<accession>A0A813E7S7</accession>
<name>A0A813E7S7_POLGL</name>
<comment type="caution">
    <text evidence="2">The sequence shown here is derived from an EMBL/GenBank/DDBJ whole genome shotgun (WGS) entry which is preliminary data.</text>
</comment>
<evidence type="ECO:0000313" key="2">
    <source>
        <dbReference type="EMBL" id="CAE8596530.1"/>
    </source>
</evidence>
<dbReference type="AlphaFoldDB" id="A0A813E7S7"/>
<gene>
    <name evidence="2" type="ORF">PGLA1383_LOCUS14989</name>
</gene>
<evidence type="ECO:0000313" key="3">
    <source>
        <dbReference type="Proteomes" id="UP000654075"/>
    </source>
</evidence>
<sequence length="108" mass="11434">MGCQQSKVYECDPVHVSDVTVDAPQALPSLLRSASQVSTKEASSTTENSPDGTRPGEKHVSLTLSCLLAPSPYSISGNSPEEKVEGLKSPFSDVSYPFLSDDLAGEDM</sequence>
<reference evidence="2" key="1">
    <citation type="submission" date="2021-02" db="EMBL/GenBank/DDBJ databases">
        <authorList>
            <person name="Dougan E. K."/>
            <person name="Rhodes N."/>
            <person name="Thang M."/>
            <person name="Chan C."/>
        </authorList>
    </citation>
    <scope>NUCLEOTIDE SEQUENCE</scope>
</reference>
<organism evidence="2 3">
    <name type="scientific">Polarella glacialis</name>
    <name type="common">Dinoflagellate</name>
    <dbReference type="NCBI Taxonomy" id="89957"/>
    <lineage>
        <taxon>Eukaryota</taxon>
        <taxon>Sar</taxon>
        <taxon>Alveolata</taxon>
        <taxon>Dinophyceae</taxon>
        <taxon>Suessiales</taxon>
        <taxon>Suessiaceae</taxon>
        <taxon>Polarella</taxon>
    </lineage>
</organism>
<feature type="compositionally biased region" description="Polar residues" evidence="1">
    <location>
        <begin position="32"/>
        <end position="51"/>
    </location>
</feature>
<dbReference type="EMBL" id="CAJNNV010008682">
    <property type="protein sequence ID" value="CAE8596530.1"/>
    <property type="molecule type" value="Genomic_DNA"/>
</dbReference>
<feature type="region of interest" description="Disordered" evidence="1">
    <location>
        <begin position="30"/>
        <end position="59"/>
    </location>
</feature>
<evidence type="ECO:0000256" key="1">
    <source>
        <dbReference type="SAM" id="MobiDB-lite"/>
    </source>
</evidence>
<dbReference type="Proteomes" id="UP000654075">
    <property type="component" value="Unassembled WGS sequence"/>
</dbReference>
<proteinExistence type="predicted"/>
<protein>
    <submittedName>
        <fullName evidence="2">Uncharacterized protein</fullName>
    </submittedName>
</protein>
<keyword evidence="3" id="KW-1185">Reference proteome</keyword>